<dbReference type="Proteomes" id="UP000749559">
    <property type="component" value="Unassembled WGS sequence"/>
</dbReference>
<dbReference type="PROSITE" id="PS00237">
    <property type="entry name" value="G_PROTEIN_RECEP_F1_1"/>
    <property type="match status" value="1"/>
</dbReference>
<dbReference type="InterPro" id="IPR017452">
    <property type="entry name" value="GPCR_Rhodpsn_7TM"/>
</dbReference>
<accession>A0A8J1TDL5</accession>
<name>A0A8J1TDL5_OWEFU</name>
<dbReference type="PRINTS" id="PR00237">
    <property type="entry name" value="GPCRRHODOPSN"/>
</dbReference>
<evidence type="ECO:0000256" key="11">
    <source>
        <dbReference type="RuleBase" id="RU000688"/>
    </source>
</evidence>
<comment type="similarity">
    <text evidence="11">Belongs to the G-protein coupled receptor 1 family.</text>
</comment>
<evidence type="ECO:0000256" key="6">
    <source>
        <dbReference type="ARBA" id="ARBA00023136"/>
    </source>
</evidence>
<dbReference type="CDD" id="cd15134">
    <property type="entry name" value="7tmA_capaR"/>
    <property type="match status" value="1"/>
</dbReference>
<dbReference type="SUPFAM" id="SSF81321">
    <property type="entry name" value="Family A G protein-coupled receptor-like"/>
    <property type="match status" value="1"/>
</dbReference>
<evidence type="ECO:0000256" key="8">
    <source>
        <dbReference type="ARBA" id="ARBA00023170"/>
    </source>
</evidence>
<sequence length="531" mass="60186">MEGVNATLAHPHQLPSVINTTMATNFTQDDLHSFLTDKLGPRRRPMPEVISLTFVYTLILVTGVIGNVCTCLVITRNHYMQTATNYYLFSLAISDVLTLILGLPPELYSIWEAYPYVFGEPFCIFKTFVSETTSYASILTITAFTIERYIAICHPIRSHTMSNLPRVVRIIVILWGIACVFALPYAIHTRTFYFLAIPGTATDTYFGVPIQSSLQCNILPVWISRIKYMFQITTFLFFFAPMTLISILYILIGIQLRKSGKRLGQRKNESFNSNCGKAQKQSRRTVLKMLACTEEQNGDKVDDVRSKDGHTRLTLQHSGDKNDVHILHMYLVAVVVAFFVCWAPFHAQRLMTTYVDVWTPKLIDAQSTLFYISGVLYFVSSTVNPILYNLMSKKYRQAFRDTLCKCFISRNQRAISRLERTGTYFASNNRESEYVRREGGGSNNGNTPRLTRLYSNDTDDPPNVPPTTTFVNYSAINGQSPQTLPLNSDHRQNDYSPWSETIGMATHKQNGAKIQLVTAPDGKPKYNGTFV</sequence>
<evidence type="ECO:0000256" key="7">
    <source>
        <dbReference type="ARBA" id="ARBA00023157"/>
    </source>
</evidence>
<comment type="subcellular location">
    <subcellularLocation>
        <location evidence="1">Cell membrane</location>
        <topology evidence="1">Multi-pass membrane protein</topology>
    </subcellularLocation>
</comment>
<keyword evidence="7" id="KW-1015">Disulfide bond</keyword>
<gene>
    <name evidence="12" type="ORF">OFUS_LOCUS22809</name>
</gene>
<dbReference type="Gene3D" id="1.20.1070.10">
    <property type="entry name" value="Rhodopsin 7-helix transmembrane proteins"/>
    <property type="match status" value="1"/>
</dbReference>
<dbReference type="PANTHER" id="PTHR24243:SF208">
    <property type="entry name" value="PYROKININ-1 RECEPTOR"/>
    <property type="match status" value="1"/>
</dbReference>
<keyword evidence="8 11" id="KW-0675">Receptor</keyword>
<evidence type="ECO:0000313" key="13">
    <source>
        <dbReference type="Proteomes" id="UP000749559"/>
    </source>
</evidence>
<dbReference type="EMBL" id="CAIIXF020000011">
    <property type="protein sequence ID" value="CAH1798703.1"/>
    <property type="molecule type" value="Genomic_DNA"/>
</dbReference>
<keyword evidence="2" id="KW-1003">Cell membrane</keyword>
<keyword evidence="5 11" id="KW-0297">G-protein coupled receptor</keyword>
<evidence type="ECO:0000256" key="2">
    <source>
        <dbReference type="ARBA" id="ARBA00022475"/>
    </source>
</evidence>
<dbReference type="InterPro" id="IPR005390">
    <property type="entry name" value="NeuromedU_rcpt"/>
</dbReference>
<evidence type="ECO:0000256" key="1">
    <source>
        <dbReference type="ARBA" id="ARBA00004651"/>
    </source>
</evidence>
<dbReference type="GO" id="GO:0001607">
    <property type="term" value="F:neuromedin U receptor activity"/>
    <property type="evidence" value="ECO:0007669"/>
    <property type="project" value="InterPro"/>
</dbReference>
<keyword evidence="9" id="KW-0325">Glycoprotein</keyword>
<dbReference type="PRINTS" id="PR01565">
    <property type="entry name" value="NEUROMEDINUR"/>
</dbReference>
<evidence type="ECO:0000256" key="10">
    <source>
        <dbReference type="ARBA" id="ARBA00023224"/>
    </source>
</evidence>
<proteinExistence type="inferred from homology"/>
<dbReference type="PROSITE" id="PS50262">
    <property type="entry name" value="G_PROTEIN_RECEP_F1_2"/>
    <property type="match status" value="1"/>
</dbReference>
<dbReference type="PANTHER" id="PTHR24243">
    <property type="entry name" value="G-PROTEIN COUPLED RECEPTOR"/>
    <property type="match status" value="1"/>
</dbReference>
<keyword evidence="6" id="KW-0472">Membrane</keyword>
<dbReference type="Pfam" id="PF00001">
    <property type="entry name" value="7tm_1"/>
    <property type="match status" value="1"/>
</dbReference>
<keyword evidence="3 11" id="KW-0812">Transmembrane</keyword>
<evidence type="ECO:0000256" key="3">
    <source>
        <dbReference type="ARBA" id="ARBA00022692"/>
    </source>
</evidence>
<dbReference type="InterPro" id="IPR000276">
    <property type="entry name" value="GPCR_Rhodpsn"/>
</dbReference>
<comment type="caution">
    <text evidence="12">The sequence shown here is derived from an EMBL/GenBank/DDBJ whole genome shotgun (WGS) entry which is preliminary data.</text>
</comment>
<keyword evidence="13" id="KW-1185">Reference proteome</keyword>
<evidence type="ECO:0000256" key="4">
    <source>
        <dbReference type="ARBA" id="ARBA00022989"/>
    </source>
</evidence>
<keyword evidence="4" id="KW-1133">Transmembrane helix</keyword>
<dbReference type="OrthoDB" id="5962705at2759"/>
<evidence type="ECO:0000256" key="9">
    <source>
        <dbReference type="ARBA" id="ARBA00023180"/>
    </source>
</evidence>
<evidence type="ECO:0000313" key="12">
    <source>
        <dbReference type="EMBL" id="CAH1798703.1"/>
    </source>
</evidence>
<evidence type="ECO:0000256" key="5">
    <source>
        <dbReference type="ARBA" id="ARBA00023040"/>
    </source>
</evidence>
<reference evidence="12" key="1">
    <citation type="submission" date="2022-03" db="EMBL/GenBank/DDBJ databases">
        <authorList>
            <person name="Martin C."/>
        </authorList>
    </citation>
    <scope>NUCLEOTIDE SEQUENCE</scope>
</reference>
<organism evidence="12 13">
    <name type="scientific">Owenia fusiformis</name>
    <name type="common">Polychaete worm</name>
    <dbReference type="NCBI Taxonomy" id="6347"/>
    <lineage>
        <taxon>Eukaryota</taxon>
        <taxon>Metazoa</taxon>
        <taxon>Spiralia</taxon>
        <taxon>Lophotrochozoa</taxon>
        <taxon>Annelida</taxon>
        <taxon>Polychaeta</taxon>
        <taxon>Sedentaria</taxon>
        <taxon>Canalipalpata</taxon>
        <taxon>Sabellida</taxon>
        <taxon>Oweniida</taxon>
        <taxon>Oweniidae</taxon>
        <taxon>Owenia</taxon>
    </lineage>
</organism>
<protein>
    <submittedName>
        <fullName evidence="12">Uncharacterized protein</fullName>
    </submittedName>
</protein>
<dbReference type="AlphaFoldDB" id="A0A8J1TDL5"/>
<keyword evidence="10 11" id="KW-0807">Transducer</keyword>
<dbReference type="GO" id="GO:0005886">
    <property type="term" value="C:plasma membrane"/>
    <property type="evidence" value="ECO:0007669"/>
    <property type="project" value="UniProtKB-SubCell"/>
</dbReference>